<evidence type="ECO:0000256" key="4">
    <source>
        <dbReference type="ARBA" id="ARBA00023002"/>
    </source>
</evidence>
<dbReference type="Proteomes" id="UP001385951">
    <property type="component" value="Unassembled WGS sequence"/>
</dbReference>
<keyword evidence="4" id="KW-0560">Oxidoreductase</keyword>
<keyword evidence="8" id="KW-1185">Reference proteome</keyword>
<keyword evidence="3" id="KW-0223">Dioxygenase</keyword>
<dbReference type="AlphaFoldDB" id="A0AAW0G667"/>
<accession>A0AAW0G667</accession>
<sequence>MSSAYTSWDFASYVEDCKRSALGCGDKTEKEEEILKQWPPQYPVTIHVNDPRVFADPSGRLIAWILPEIIPPKYQNQLHKGTKFLEPFLVQKLGDAQFSGSWCSNLEYFSDDNKFIRSGFLNFSPTWYMAGHNDPLCTTPILASLDGMEFLAVTKEAFALTTGILAVTHPEQYAMAGEMKRAMIESGQCEEALRNWPTVFTAISIISNRESPLHRDLHEAWEWFDLLLSIGLYEQAPLYLPNLGIRVNNPPGTICVFGGRALWHGVRKVSPRITFALYMRKLVQEGLDIEPAGWITQREYERYIGINRHHLRSYT</sequence>
<dbReference type="GO" id="GO:0051213">
    <property type="term" value="F:dioxygenase activity"/>
    <property type="evidence" value="ECO:0007669"/>
    <property type="project" value="UniProtKB-KW"/>
</dbReference>
<evidence type="ECO:0000313" key="8">
    <source>
        <dbReference type="Proteomes" id="UP001385951"/>
    </source>
</evidence>
<dbReference type="InterPro" id="IPR024779">
    <property type="entry name" value="2OGFeDO_JBP1/TET_oxygenase_dom"/>
</dbReference>
<evidence type="ECO:0000256" key="3">
    <source>
        <dbReference type="ARBA" id="ARBA00022964"/>
    </source>
</evidence>
<dbReference type="EMBL" id="JASBNA010000016">
    <property type="protein sequence ID" value="KAK7686645.1"/>
    <property type="molecule type" value="Genomic_DNA"/>
</dbReference>
<organism evidence="7 8">
    <name type="scientific">Cerrena zonata</name>
    <dbReference type="NCBI Taxonomy" id="2478898"/>
    <lineage>
        <taxon>Eukaryota</taxon>
        <taxon>Fungi</taxon>
        <taxon>Dikarya</taxon>
        <taxon>Basidiomycota</taxon>
        <taxon>Agaricomycotina</taxon>
        <taxon>Agaricomycetes</taxon>
        <taxon>Polyporales</taxon>
        <taxon>Cerrenaceae</taxon>
        <taxon>Cerrena</taxon>
    </lineage>
</organism>
<evidence type="ECO:0000256" key="5">
    <source>
        <dbReference type="ARBA" id="ARBA00023004"/>
    </source>
</evidence>
<dbReference type="Pfam" id="PF12851">
    <property type="entry name" value="Tet_JBP"/>
    <property type="match status" value="1"/>
</dbReference>
<reference evidence="7 8" key="1">
    <citation type="submission" date="2022-09" db="EMBL/GenBank/DDBJ databases">
        <authorList>
            <person name="Palmer J.M."/>
        </authorList>
    </citation>
    <scope>NUCLEOTIDE SEQUENCE [LARGE SCALE GENOMIC DNA]</scope>
    <source>
        <strain evidence="7 8">DSM 7382</strain>
    </source>
</reference>
<comment type="cofactor">
    <cofactor evidence="1">
        <name>Fe(2+)</name>
        <dbReference type="ChEBI" id="CHEBI:29033"/>
    </cofactor>
</comment>
<keyword evidence="2" id="KW-0479">Metal-binding</keyword>
<comment type="caution">
    <text evidence="7">The sequence shown here is derived from an EMBL/GenBank/DDBJ whole genome shotgun (WGS) entry which is preliminary data.</text>
</comment>
<protein>
    <recommendedName>
        <fullName evidence="6">2OGFeDO JBP1/TET oxygenase domain-containing protein</fullName>
    </recommendedName>
</protein>
<name>A0AAW0G667_9APHY</name>
<feature type="domain" description="2OGFeDO JBP1/TET oxygenase" evidence="6">
    <location>
        <begin position="125"/>
        <end position="281"/>
    </location>
</feature>
<gene>
    <name evidence="7" type="ORF">QCA50_010245</name>
</gene>
<evidence type="ECO:0000256" key="1">
    <source>
        <dbReference type="ARBA" id="ARBA00001954"/>
    </source>
</evidence>
<keyword evidence="5" id="KW-0408">Iron</keyword>
<evidence type="ECO:0000259" key="6">
    <source>
        <dbReference type="Pfam" id="PF12851"/>
    </source>
</evidence>
<evidence type="ECO:0000313" key="7">
    <source>
        <dbReference type="EMBL" id="KAK7686645.1"/>
    </source>
</evidence>
<proteinExistence type="predicted"/>
<dbReference type="GO" id="GO:0046872">
    <property type="term" value="F:metal ion binding"/>
    <property type="evidence" value="ECO:0007669"/>
    <property type="project" value="UniProtKB-KW"/>
</dbReference>
<dbReference type="Gene3D" id="3.60.130.30">
    <property type="match status" value="1"/>
</dbReference>
<evidence type="ECO:0000256" key="2">
    <source>
        <dbReference type="ARBA" id="ARBA00022723"/>
    </source>
</evidence>